<sequence length="293" mass="33374">MKLYYYQSTAPNFGDDLNNVLMPKVFPRFFDEDELTLFLAIGSVLFDHHPQQSLKVVFGSGFGQYTAAPQLDERWKFYCVRGPLTAQALGLDERLVAADAAVLVNRHFRKQVPKRFKFSYIPHWQSLLNGNWPRACELADIELIDPRWPVDRVLEMILASNTVITEAMHGAIVADALRVPWVPVLPFHRSHRFKWSDWAGALKINLRPYPTFPATLHDLWVSKTGRDGNWMSSKNRLVQLAVGAANDTLPYAAARGLRRLSEMEPVLSSDIALARAVAKLEESADQIRRDFDR</sequence>
<dbReference type="Proteomes" id="UP000057737">
    <property type="component" value="Unassembled WGS sequence"/>
</dbReference>
<organism evidence="2 3">
    <name type="scientific">Bradyrhizobium macuxiense</name>
    <dbReference type="NCBI Taxonomy" id="1755647"/>
    <lineage>
        <taxon>Bacteria</taxon>
        <taxon>Pseudomonadati</taxon>
        <taxon>Pseudomonadota</taxon>
        <taxon>Alphaproteobacteria</taxon>
        <taxon>Hyphomicrobiales</taxon>
        <taxon>Nitrobacteraceae</taxon>
        <taxon>Bradyrhizobium</taxon>
    </lineage>
</organism>
<reference evidence="2 3" key="1">
    <citation type="submission" date="2015-11" db="EMBL/GenBank/DDBJ databases">
        <title>Draft Genome Sequence of the Strain BR 10303 (Bradyrhizobium sp.) isolated from nodules of Centrolobium paraense.</title>
        <authorList>
            <person name="Zelli J.E."/>
            <person name="Simoes-Araujo J.L."/>
            <person name="Barauna A.C."/>
            <person name="Silva K."/>
        </authorList>
    </citation>
    <scope>NUCLEOTIDE SEQUENCE [LARGE SCALE GENOMIC DNA]</scope>
    <source>
        <strain evidence="2 3">BR 10303</strain>
    </source>
</reference>
<dbReference type="OrthoDB" id="9803627at2"/>
<comment type="caution">
    <text evidence="2">The sequence shown here is derived from an EMBL/GenBank/DDBJ whole genome shotgun (WGS) entry which is preliminary data.</text>
</comment>
<feature type="domain" description="Polysaccharide pyruvyl transferase" evidence="1">
    <location>
        <begin position="57"/>
        <end position="184"/>
    </location>
</feature>
<name>A0A109K0N8_9BRAD</name>
<accession>A0A109K0N8</accession>
<evidence type="ECO:0000313" key="3">
    <source>
        <dbReference type="Proteomes" id="UP000057737"/>
    </source>
</evidence>
<protein>
    <recommendedName>
        <fullName evidence="1">Polysaccharide pyruvyl transferase domain-containing protein</fullName>
    </recommendedName>
</protein>
<proteinExistence type="predicted"/>
<evidence type="ECO:0000313" key="2">
    <source>
        <dbReference type="EMBL" id="KWV58533.1"/>
    </source>
</evidence>
<dbReference type="RefSeq" id="WP_066503233.1">
    <property type="nucleotide sequence ID" value="NZ_LNCU01000036.1"/>
</dbReference>
<evidence type="ECO:0000259" key="1">
    <source>
        <dbReference type="Pfam" id="PF04230"/>
    </source>
</evidence>
<gene>
    <name evidence="2" type="ORF">AS156_33615</name>
</gene>
<dbReference type="EMBL" id="LNCU01000036">
    <property type="protein sequence ID" value="KWV58533.1"/>
    <property type="molecule type" value="Genomic_DNA"/>
</dbReference>
<dbReference type="AlphaFoldDB" id="A0A109K0N8"/>
<dbReference type="Pfam" id="PF04230">
    <property type="entry name" value="PS_pyruv_trans"/>
    <property type="match status" value="1"/>
</dbReference>
<dbReference type="InterPro" id="IPR007345">
    <property type="entry name" value="Polysacch_pyruvyl_Trfase"/>
</dbReference>
<keyword evidence="3" id="KW-1185">Reference proteome</keyword>